<reference evidence="10 11" key="1">
    <citation type="journal article" date="2004" name="Science">
        <title>The genome of the diatom Thalassiosira pseudonana: ecology, evolution, and metabolism.</title>
        <authorList>
            <person name="Armbrust E.V."/>
            <person name="Berges J.A."/>
            <person name="Bowler C."/>
            <person name="Green B.R."/>
            <person name="Martinez D."/>
            <person name="Putnam N.H."/>
            <person name="Zhou S."/>
            <person name="Allen A.E."/>
            <person name="Apt K.E."/>
            <person name="Bechner M."/>
            <person name="Brzezinski M.A."/>
            <person name="Chaal B.K."/>
            <person name="Chiovitti A."/>
            <person name="Davis A.K."/>
            <person name="Demarest M.S."/>
            <person name="Detter J.C."/>
            <person name="Glavina T."/>
            <person name="Goodstein D."/>
            <person name="Hadi M.Z."/>
            <person name="Hellsten U."/>
            <person name="Hildebrand M."/>
            <person name="Jenkins B.D."/>
            <person name="Jurka J."/>
            <person name="Kapitonov V.V."/>
            <person name="Kroger N."/>
            <person name="Lau W.W."/>
            <person name="Lane T.W."/>
            <person name="Larimer F.W."/>
            <person name="Lippmeier J.C."/>
            <person name="Lucas S."/>
            <person name="Medina M."/>
            <person name="Montsant A."/>
            <person name="Obornik M."/>
            <person name="Parker M.S."/>
            <person name="Palenik B."/>
            <person name="Pazour G.J."/>
            <person name="Richardson P.M."/>
            <person name="Rynearson T.A."/>
            <person name="Saito M.A."/>
            <person name="Schwartz D.C."/>
            <person name="Thamatrakoln K."/>
            <person name="Valentin K."/>
            <person name="Vardi A."/>
            <person name="Wilkerson F.P."/>
            <person name="Rokhsar D.S."/>
        </authorList>
    </citation>
    <scope>NUCLEOTIDE SEQUENCE [LARGE SCALE GENOMIC DNA]</scope>
    <source>
        <strain evidence="10 11">CCMP1335</strain>
    </source>
</reference>
<dbReference type="PANTHER" id="PTHR11767:SF102">
    <property type="entry name" value="INWARDLY RECTIFYING POTASSIUM CHANNEL 1, ISOFORM F"/>
    <property type="match status" value="1"/>
</dbReference>
<sequence>MSSTPSPRAMVHNAQTSLRTGINNARSFVRRSKKADIVTGAAAGLNGREQVAFLRPKNERHPMGPLTRRTLQSHGYISRPLWNCFHYISKRTKGATINATNMDNHLEERNLSWDTNEEDGGGGEYDRPQYTLESRRVGRKSSLPCLKLRQKFCYCCSRTTLNDEDENDNVDGKGSYFLFVDVNTLISGYLSWSFRTSYFLLFLAFSVFYFTLILVFALVFYVFVSYYPECVTSAGMVVGTGEDAKLFGDIFQLSWTTFSTVGYGIVYPSTGASGFKVPEVCVGLGVIGSFEAFVGVLYAGFCGAILFGKVIRSQSQAQVFFSDPIVIRFGKKELAGHGDEDNAAATTGDEETGGGNLVTINEGSKDKEHNIPCPSLEFRLVNRLHDVNAGEIVEAQLNCVAILDTNFANTDIIGSLEVKRDTFSFLQTSSASGTDPSMSTGTQPTTNTTGVAFHSADSKQPRVFCKLSLDANEHPFFRRVWFGRHRLDEHSPLLTQDARNRVKMNGGYWPSDMNNYKMIKKSLHFRHILVCLSGTSNANATSVYAQKVYDLIDVNFGYRFVPMNYHTADGALKTDSYLLNAVYQQRGGGAEPFQ</sequence>
<feature type="region of interest" description="Disordered" evidence="8">
    <location>
        <begin position="338"/>
        <end position="368"/>
    </location>
</feature>
<dbReference type="KEGG" id="tps:THAPSDRAFT_21089"/>
<dbReference type="InterPro" id="IPR013518">
    <property type="entry name" value="K_chnl_inward-rec_Kir_cyto"/>
</dbReference>
<dbReference type="Proteomes" id="UP000001449">
    <property type="component" value="Chromosome 1"/>
</dbReference>
<evidence type="ECO:0008006" key="12">
    <source>
        <dbReference type="Google" id="ProtNLM"/>
    </source>
</evidence>
<evidence type="ECO:0000313" key="10">
    <source>
        <dbReference type="EMBL" id="EED96147.1"/>
    </source>
</evidence>
<keyword evidence="5 7" id="KW-0406">Ion transport</keyword>
<keyword evidence="1 7" id="KW-0813">Transport</keyword>
<keyword evidence="7 9" id="KW-0812">Transmembrane</keyword>
<evidence type="ECO:0000256" key="4">
    <source>
        <dbReference type="ARBA" id="ARBA00022958"/>
    </source>
</evidence>
<proteinExistence type="inferred from homology"/>
<evidence type="ECO:0000256" key="5">
    <source>
        <dbReference type="ARBA" id="ARBA00023065"/>
    </source>
</evidence>
<evidence type="ECO:0000256" key="6">
    <source>
        <dbReference type="ARBA" id="ARBA00023303"/>
    </source>
</evidence>
<dbReference type="PaxDb" id="35128-Thaps21089"/>
<evidence type="ECO:0000256" key="7">
    <source>
        <dbReference type="RuleBase" id="RU003822"/>
    </source>
</evidence>
<dbReference type="GeneID" id="7447603"/>
<comment type="similarity">
    <text evidence="7">Belongs to the inward rectifier-type potassium channel (TC 1.A.2.1) family.</text>
</comment>
<keyword evidence="3 7" id="KW-0851">Voltage-gated channel</keyword>
<keyword evidence="11" id="KW-1185">Reference proteome</keyword>
<feature type="transmembrane region" description="Helical" evidence="9">
    <location>
        <begin position="198"/>
        <end position="223"/>
    </location>
</feature>
<evidence type="ECO:0000256" key="2">
    <source>
        <dbReference type="ARBA" id="ARBA00022538"/>
    </source>
</evidence>
<name>B8BSL6_THAPS</name>
<evidence type="ECO:0000256" key="1">
    <source>
        <dbReference type="ARBA" id="ARBA00022448"/>
    </source>
</evidence>
<dbReference type="SUPFAM" id="SSF81296">
    <property type="entry name" value="E set domains"/>
    <property type="match status" value="1"/>
</dbReference>
<dbReference type="OMA" id="VWFGRHR"/>
<keyword evidence="9" id="KW-0472">Membrane</keyword>
<dbReference type="AlphaFoldDB" id="B8BSL6"/>
<gene>
    <name evidence="10" type="ORF">THAPSDRAFT_21089</name>
</gene>
<dbReference type="SUPFAM" id="SSF81324">
    <property type="entry name" value="Voltage-gated potassium channels"/>
    <property type="match status" value="1"/>
</dbReference>
<dbReference type="Gene3D" id="2.60.40.1400">
    <property type="entry name" value="G protein-activated inward rectifier potassium channel 1"/>
    <property type="match status" value="1"/>
</dbReference>
<dbReference type="EMBL" id="CM000638">
    <property type="protein sequence ID" value="EED96147.1"/>
    <property type="molecule type" value="Genomic_DNA"/>
</dbReference>
<keyword evidence="6 7" id="KW-0407">Ion channel</keyword>
<reference evidence="10 11" key="2">
    <citation type="journal article" date="2008" name="Nature">
        <title>The Phaeodactylum genome reveals the evolutionary history of diatom genomes.</title>
        <authorList>
            <person name="Bowler C."/>
            <person name="Allen A.E."/>
            <person name="Badger J.H."/>
            <person name="Grimwood J."/>
            <person name="Jabbari K."/>
            <person name="Kuo A."/>
            <person name="Maheswari U."/>
            <person name="Martens C."/>
            <person name="Maumus F."/>
            <person name="Otillar R.P."/>
            <person name="Rayko E."/>
            <person name="Salamov A."/>
            <person name="Vandepoele K."/>
            <person name="Beszteri B."/>
            <person name="Gruber A."/>
            <person name="Heijde M."/>
            <person name="Katinka M."/>
            <person name="Mock T."/>
            <person name="Valentin K."/>
            <person name="Verret F."/>
            <person name="Berges J.A."/>
            <person name="Brownlee C."/>
            <person name="Cadoret J.P."/>
            <person name="Chiovitti A."/>
            <person name="Choi C.J."/>
            <person name="Coesel S."/>
            <person name="De Martino A."/>
            <person name="Detter J.C."/>
            <person name="Durkin C."/>
            <person name="Falciatore A."/>
            <person name="Fournet J."/>
            <person name="Haruta M."/>
            <person name="Huysman M.J."/>
            <person name="Jenkins B.D."/>
            <person name="Jiroutova K."/>
            <person name="Jorgensen R.E."/>
            <person name="Joubert Y."/>
            <person name="Kaplan A."/>
            <person name="Kroger N."/>
            <person name="Kroth P.G."/>
            <person name="La Roche J."/>
            <person name="Lindquist E."/>
            <person name="Lommer M."/>
            <person name="Martin-Jezequel V."/>
            <person name="Lopez P.J."/>
            <person name="Lucas S."/>
            <person name="Mangogna M."/>
            <person name="McGinnis K."/>
            <person name="Medlin L.K."/>
            <person name="Montsant A."/>
            <person name="Oudot-Le Secq M.P."/>
            <person name="Napoli C."/>
            <person name="Obornik M."/>
            <person name="Parker M.S."/>
            <person name="Petit J.L."/>
            <person name="Porcel B.M."/>
            <person name="Poulsen N."/>
            <person name="Robison M."/>
            <person name="Rychlewski L."/>
            <person name="Rynearson T.A."/>
            <person name="Schmutz J."/>
            <person name="Shapiro H."/>
            <person name="Siaut M."/>
            <person name="Stanley M."/>
            <person name="Sussman M.R."/>
            <person name="Taylor A.R."/>
            <person name="Vardi A."/>
            <person name="von Dassow P."/>
            <person name="Vyverman W."/>
            <person name="Willis A."/>
            <person name="Wyrwicz L.S."/>
            <person name="Rokhsar D.S."/>
            <person name="Weissenbach J."/>
            <person name="Armbrust E.V."/>
            <person name="Green B.R."/>
            <person name="Van de Peer Y."/>
            <person name="Grigoriev I.V."/>
        </authorList>
    </citation>
    <scope>NUCLEOTIDE SEQUENCE [LARGE SCALE GENOMIC DNA]</scope>
    <source>
        <strain evidence="10 11">CCMP1335</strain>
    </source>
</reference>
<evidence type="ECO:0000256" key="8">
    <source>
        <dbReference type="SAM" id="MobiDB-lite"/>
    </source>
</evidence>
<organism evidence="10 11">
    <name type="scientific">Thalassiosira pseudonana</name>
    <name type="common">Marine diatom</name>
    <name type="synonym">Cyclotella nana</name>
    <dbReference type="NCBI Taxonomy" id="35128"/>
    <lineage>
        <taxon>Eukaryota</taxon>
        <taxon>Sar</taxon>
        <taxon>Stramenopiles</taxon>
        <taxon>Ochrophyta</taxon>
        <taxon>Bacillariophyta</taxon>
        <taxon>Coscinodiscophyceae</taxon>
        <taxon>Thalassiosirophycidae</taxon>
        <taxon>Thalassiosirales</taxon>
        <taxon>Thalassiosiraceae</taxon>
        <taxon>Thalassiosira</taxon>
    </lineage>
</organism>
<dbReference type="GO" id="GO:0034765">
    <property type="term" value="P:regulation of monoatomic ion transmembrane transport"/>
    <property type="evidence" value="ECO:0000318"/>
    <property type="project" value="GO_Central"/>
</dbReference>
<protein>
    <recommendedName>
        <fullName evidence="12">Inward rectifier potassium channel C-terminal domain-containing protein</fullName>
    </recommendedName>
</protein>
<dbReference type="PANTHER" id="PTHR11767">
    <property type="entry name" value="INWARD RECTIFIER POTASSIUM CHANNEL"/>
    <property type="match status" value="1"/>
</dbReference>
<dbReference type="InterPro" id="IPR014756">
    <property type="entry name" value="Ig_E-set"/>
</dbReference>
<evidence type="ECO:0000256" key="9">
    <source>
        <dbReference type="SAM" id="Phobius"/>
    </source>
</evidence>
<accession>B8BSL6</accession>
<dbReference type="InParanoid" id="B8BSL6"/>
<evidence type="ECO:0000313" key="11">
    <source>
        <dbReference type="Proteomes" id="UP000001449"/>
    </source>
</evidence>
<dbReference type="GO" id="GO:1990573">
    <property type="term" value="P:potassium ion import across plasma membrane"/>
    <property type="evidence" value="ECO:0000318"/>
    <property type="project" value="GO_Central"/>
</dbReference>
<dbReference type="Gene3D" id="1.10.287.70">
    <property type="match status" value="1"/>
</dbReference>
<feature type="region of interest" description="Disordered" evidence="8">
    <location>
        <begin position="109"/>
        <end position="128"/>
    </location>
</feature>
<feature type="transmembrane region" description="Helical" evidence="9">
    <location>
        <begin position="282"/>
        <end position="307"/>
    </location>
</feature>
<dbReference type="RefSeq" id="XP_002286506.1">
    <property type="nucleotide sequence ID" value="XM_002286470.1"/>
</dbReference>
<evidence type="ECO:0000256" key="3">
    <source>
        <dbReference type="ARBA" id="ARBA00022882"/>
    </source>
</evidence>
<dbReference type="GO" id="GO:0034702">
    <property type="term" value="C:monoatomic ion channel complex"/>
    <property type="evidence" value="ECO:0007669"/>
    <property type="project" value="UniProtKB-KW"/>
</dbReference>
<dbReference type="eggNOG" id="ENOG502SMR4">
    <property type="taxonomic scope" value="Eukaryota"/>
</dbReference>
<keyword evidence="9" id="KW-1133">Transmembrane helix</keyword>
<dbReference type="GO" id="GO:0005886">
    <property type="term" value="C:plasma membrane"/>
    <property type="evidence" value="ECO:0000318"/>
    <property type="project" value="GO_Central"/>
</dbReference>
<dbReference type="HOGENOM" id="CLU_459695_0_0_1"/>
<comment type="subcellular location">
    <subcellularLocation>
        <location evidence="7">Membrane</location>
        <topology evidence="7">Multi-pass membrane protein</topology>
    </subcellularLocation>
</comment>
<keyword evidence="4 7" id="KW-0630">Potassium</keyword>
<dbReference type="GO" id="GO:0005242">
    <property type="term" value="F:inward rectifier potassium channel activity"/>
    <property type="evidence" value="ECO:0000318"/>
    <property type="project" value="GO_Central"/>
</dbReference>
<keyword evidence="2 7" id="KW-0633">Potassium transport</keyword>
<dbReference type="InterPro" id="IPR016449">
    <property type="entry name" value="K_chnl_inward-rec_Kir"/>
</dbReference>